<dbReference type="Proteomes" id="UP000036097">
    <property type="component" value="Unassembled WGS sequence"/>
</dbReference>
<accession>A0A0J1HDE0</accession>
<reference evidence="1 2" key="1">
    <citation type="submission" date="2015-05" db="EMBL/GenBank/DDBJ databases">
        <title>Photobacterium galathea sp. nov.</title>
        <authorList>
            <person name="Machado H."/>
            <person name="Gram L."/>
        </authorList>
    </citation>
    <scope>NUCLEOTIDE SEQUENCE [LARGE SCALE GENOMIC DNA]</scope>
    <source>
        <strain evidence="1 2">CGMCC 1.12159</strain>
    </source>
</reference>
<organism evidence="1 2">
    <name type="scientific">Photobacterium aquae</name>
    <dbReference type="NCBI Taxonomy" id="1195763"/>
    <lineage>
        <taxon>Bacteria</taxon>
        <taxon>Pseudomonadati</taxon>
        <taxon>Pseudomonadota</taxon>
        <taxon>Gammaproteobacteria</taxon>
        <taxon>Vibrionales</taxon>
        <taxon>Vibrionaceae</taxon>
        <taxon>Photobacterium</taxon>
    </lineage>
</organism>
<evidence type="ECO:0000313" key="2">
    <source>
        <dbReference type="Proteomes" id="UP000036097"/>
    </source>
</evidence>
<sequence length="137" mass="15952">MNRQLKDVADKISNLQPLYDQIGEYLLTVHHNRWRLQQSPQGLPWQPLASNYKQRKPVNQQWILVLNDHLRQSLTYWYDEQGLAFGTALEYGAIHHYGGQQDMPPHLAAIPARPWLGVSQDDISEIYDILGDFLMDK</sequence>
<dbReference type="PATRIC" id="fig|1195763.3.peg.83"/>
<proteinExistence type="predicted"/>
<evidence type="ECO:0000313" key="1">
    <source>
        <dbReference type="EMBL" id="KLV09660.1"/>
    </source>
</evidence>
<evidence type="ECO:0008006" key="3">
    <source>
        <dbReference type="Google" id="ProtNLM"/>
    </source>
</evidence>
<dbReference type="InterPro" id="IPR006522">
    <property type="entry name" value="Phage_virion_morphogenesis"/>
</dbReference>
<dbReference type="Pfam" id="PF05069">
    <property type="entry name" value="Phage_tail_S"/>
    <property type="match status" value="1"/>
</dbReference>
<dbReference type="STRING" id="1195763.ABT56_00385"/>
<dbReference type="AlphaFoldDB" id="A0A0J1HDE0"/>
<name>A0A0J1HDE0_9GAMM</name>
<gene>
    <name evidence="1" type="ORF">ABT56_00385</name>
</gene>
<dbReference type="NCBIfam" id="TIGR01635">
    <property type="entry name" value="tail_comp_S"/>
    <property type="match status" value="1"/>
</dbReference>
<protein>
    <recommendedName>
        <fullName evidence="3">Phage virion morphogenesis protein</fullName>
    </recommendedName>
</protein>
<comment type="caution">
    <text evidence="1">The sequence shown here is derived from an EMBL/GenBank/DDBJ whole genome shotgun (WGS) entry which is preliminary data.</text>
</comment>
<keyword evidence="2" id="KW-1185">Reference proteome</keyword>
<dbReference type="EMBL" id="LDOT01000001">
    <property type="protein sequence ID" value="KLV09660.1"/>
    <property type="molecule type" value="Genomic_DNA"/>
</dbReference>